<evidence type="ECO:0000259" key="7">
    <source>
        <dbReference type="Pfam" id="PF01765"/>
    </source>
</evidence>
<gene>
    <name evidence="6" type="primary">frr</name>
    <name evidence="8" type="ORF">DFR28_102363</name>
</gene>
<dbReference type="Gene3D" id="3.30.1360.40">
    <property type="match status" value="1"/>
</dbReference>
<evidence type="ECO:0000313" key="9">
    <source>
        <dbReference type="Proteomes" id="UP000253083"/>
    </source>
</evidence>
<comment type="subcellular location">
    <subcellularLocation>
        <location evidence="1 6">Cytoplasm</location>
    </subcellularLocation>
</comment>
<dbReference type="FunFam" id="1.10.132.20:FF:000001">
    <property type="entry name" value="Ribosome-recycling factor"/>
    <property type="match status" value="1"/>
</dbReference>
<keyword evidence="9" id="KW-1185">Reference proteome</keyword>
<feature type="domain" description="Ribosome recycling factor" evidence="7">
    <location>
        <begin position="21"/>
        <end position="183"/>
    </location>
</feature>
<keyword evidence="4 6" id="KW-0648">Protein biosynthesis</keyword>
<dbReference type="GO" id="GO:0002184">
    <property type="term" value="P:cytoplasmic translational termination"/>
    <property type="evidence" value="ECO:0007669"/>
    <property type="project" value="TreeGrafter"/>
</dbReference>
<dbReference type="GO" id="GO:0043023">
    <property type="term" value="F:ribosomal large subunit binding"/>
    <property type="evidence" value="ECO:0007669"/>
    <property type="project" value="TreeGrafter"/>
</dbReference>
<dbReference type="InterPro" id="IPR023584">
    <property type="entry name" value="Ribosome_recyc_fac_dom"/>
</dbReference>
<evidence type="ECO:0000256" key="3">
    <source>
        <dbReference type="ARBA" id="ARBA00022490"/>
    </source>
</evidence>
<dbReference type="FunFam" id="3.30.1360.40:FF:000001">
    <property type="entry name" value="Ribosome-recycling factor"/>
    <property type="match status" value="1"/>
</dbReference>
<dbReference type="NCBIfam" id="TIGR00496">
    <property type="entry name" value="frr"/>
    <property type="match status" value="1"/>
</dbReference>
<evidence type="ECO:0000256" key="6">
    <source>
        <dbReference type="HAMAP-Rule" id="MF_00040"/>
    </source>
</evidence>
<accession>A0A395JJJ2</accession>
<name>A0A395JJJ2_9GAMM</name>
<dbReference type="PANTHER" id="PTHR20982:SF3">
    <property type="entry name" value="MITOCHONDRIAL RIBOSOME RECYCLING FACTOR PSEUDO 1"/>
    <property type="match status" value="1"/>
</dbReference>
<dbReference type="SUPFAM" id="SSF55194">
    <property type="entry name" value="Ribosome recycling factor, RRF"/>
    <property type="match status" value="1"/>
</dbReference>
<dbReference type="AlphaFoldDB" id="A0A395JJJ2"/>
<dbReference type="RefSeq" id="WP_113953754.1">
    <property type="nucleotide sequence ID" value="NZ_QNRT01000002.1"/>
</dbReference>
<reference evidence="8 9" key="1">
    <citation type="submission" date="2018-06" db="EMBL/GenBank/DDBJ databases">
        <title>Genomic Encyclopedia of Type Strains, Phase IV (KMG-IV): sequencing the most valuable type-strain genomes for metagenomic binning, comparative biology and taxonomic classification.</title>
        <authorList>
            <person name="Goeker M."/>
        </authorList>
    </citation>
    <scope>NUCLEOTIDE SEQUENCE [LARGE SCALE GENOMIC DNA]</scope>
    <source>
        <strain evidence="8 9">DSM 24032</strain>
    </source>
</reference>
<evidence type="ECO:0000256" key="5">
    <source>
        <dbReference type="ARBA" id="ARBA00025050"/>
    </source>
</evidence>
<comment type="function">
    <text evidence="5 6">Responsible for the release of ribosomes from messenger RNA at the termination of protein biosynthesis. May increase the efficiency of translation by recycling ribosomes from one round of translation to another.</text>
</comment>
<dbReference type="PANTHER" id="PTHR20982">
    <property type="entry name" value="RIBOSOME RECYCLING FACTOR"/>
    <property type="match status" value="1"/>
</dbReference>
<dbReference type="Proteomes" id="UP000253083">
    <property type="component" value="Unassembled WGS sequence"/>
</dbReference>
<dbReference type="HAMAP" id="MF_00040">
    <property type="entry name" value="RRF"/>
    <property type="match status" value="1"/>
</dbReference>
<dbReference type="EMBL" id="QNRT01000002">
    <property type="protein sequence ID" value="RBP50946.1"/>
    <property type="molecule type" value="Genomic_DNA"/>
</dbReference>
<dbReference type="InterPro" id="IPR036191">
    <property type="entry name" value="RRF_sf"/>
</dbReference>
<sequence length="185" mass="20850">MIEDILKDAEERMKKSIDSMRSEMAKIRTGRASSALIDHLTVDYYGNPTPINQVANVSVQDARTLAVQPWEKNMVPVVERAIMEANLGFNPVTAGDLIRIPMPALTEERRKEMVKVAAGEGENGKIAIRNIRRDANSDFKALLKDKEISEDDEKRAEDRVQQLTDKFVASVDEIVKEKEVEILKV</sequence>
<proteinExistence type="inferred from homology"/>
<comment type="caution">
    <text evidence="8">The sequence shown here is derived from an EMBL/GenBank/DDBJ whole genome shotgun (WGS) entry which is preliminary data.</text>
</comment>
<protein>
    <recommendedName>
        <fullName evidence="6">Ribosome-recycling factor</fullName>
        <shortName evidence="6">RRF</shortName>
    </recommendedName>
    <alternativeName>
        <fullName evidence="6">Ribosome-releasing factor</fullName>
    </alternativeName>
</protein>
<dbReference type="Pfam" id="PF01765">
    <property type="entry name" value="RRF"/>
    <property type="match status" value="1"/>
</dbReference>
<evidence type="ECO:0000313" key="8">
    <source>
        <dbReference type="EMBL" id="RBP50946.1"/>
    </source>
</evidence>
<keyword evidence="3 6" id="KW-0963">Cytoplasm</keyword>
<dbReference type="OrthoDB" id="9804006at2"/>
<dbReference type="FunCoup" id="A0A395JJJ2">
    <property type="interactions" value="619"/>
</dbReference>
<dbReference type="GO" id="GO:0005829">
    <property type="term" value="C:cytosol"/>
    <property type="evidence" value="ECO:0007669"/>
    <property type="project" value="GOC"/>
</dbReference>
<organism evidence="8 9">
    <name type="scientific">Arenicella xantha</name>
    <dbReference type="NCBI Taxonomy" id="644221"/>
    <lineage>
        <taxon>Bacteria</taxon>
        <taxon>Pseudomonadati</taxon>
        <taxon>Pseudomonadota</taxon>
        <taxon>Gammaproteobacteria</taxon>
        <taxon>Arenicellales</taxon>
        <taxon>Arenicellaceae</taxon>
        <taxon>Arenicella</taxon>
    </lineage>
</organism>
<dbReference type="Gene3D" id="1.10.132.20">
    <property type="entry name" value="Ribosome-recycling factor"/>
    <property type="match status" value="1"/>
</dbReference>
<dbReference type="CDD" id="cd00520">
    <property type="entry name" value="RRF"/>
    <property type="match status" value="1"/>
</dbReference>
<dbReference type="InParanoid" id="A0A395JJJ2"/>
<evidence type="ECO:0000256" key="4">
    <source>
        <dbReference type="ARBA" id="ARBA00022917"/>
    </source>
</evidence>
<comment type="similarity">
    <text evidence="2 6">Belongs to the RRF family.</text>
</comment>
<dbReference type="InterPro" id="IPR002661">
    <property type="entry name" value="Ribosome_recyc_fac"/>
</dbReference>
<evidence type="ECO:0000256" key="1">
    <source>
        <dbReference type="ARBA" id="ARBA00004496"/>
    </source>
</evidence>
<evidence type="ECO:0000256" key="2">
    <source>
        <dbReference type="ARBA" id="ARBA00005912"/>
    </source>
</evidence>